<dbReference type="OrthoDB" id="2442555at2759"/>
<accession>A0A367IIY2</accession>
<keyword evidence="2" id="KW-1185">Reference proteome</keyword>
<name>A0A367IIY2_RHIST</name>
<evidence type="ECO:0000313" key="2">
    <source>
        <dbReference type="Proteomes" id="UP000253551"/>
    </source>
</evidence>
<comment type="caution">
    <text evidence="1">The sequence shown here is derived from an EMBL/GenBank/DDBJ whole genome shotgun (WGS) entry which is preliminary data.</text>
</comment>
<dbReference type="EMBL" id="PJQM01007869">
    <property type="protein sequence ID" value="RCH77635.1"/>
    <property type="molecule type" value="Genomic_DNA"/>
</dbReference>
<organism evidence="1 2">
    <name type="scientific">Rhizopus stolonifer</name>
    <name type="common">Rhizopus nigricans</name>
    <dbReference type="NCBI Taxonomy" id="4846"/>
    <lineage>
        <taxon>Eukaryota</taxon>
        <taxon>Fungi</taxon>
        <taxon>Fungi incertae sedis</taxon>
        <taxon>Mucoromycota</taxon>
        <taxon>Mucoromycotina</taxon>
        <taxon>Mucoromycetes</taxon>
        <taxon>Mucorales</taxon>
        <taxon>Mucorineae</taxon>
        <taxon>Rhizopodaceae</taxon>
        <taxon>Rhizopus</taxon>
    </lineage>
</organism>
<dbReference type="Proteomes" id="UP000253551">
    <property type="component" value="Unassembled WGS sequence"/>
</dbReference>
<protein>
    <submittedName>
        <fullName evidence="1">Uncharacterized protein</fullName>
    </submittedName>
</protein>
<evidence type="ECO:0000313" key="1">
    <source>
        <dbReference type="EMBL" id="RCH77635.1"/>
    </source>
</evidence>
<feature type="non-terminal residue" evidence="1">
    <location>
        <position position="1"/>
    </location>
</feature>
<proteinExistence type="predicted"/>
<sequence length="61" mass="6870">IVVITAQHHEKLYKGDEEKHFPDTKKLLPAVAVLWKAKDALLSAFPDMKSISLSGLYKHLV</sequence>
<dbReference type="AlphaFoldDB" id="A0A367IIY2"/>
<reference evidence="1 2" key="1">
    <citation type="journal article" date="2018" name="G3 (Bethesda)">
        <title>Phylogenetic and Phylogenomic Definition of Rhizopus Species.</title>
        <authorList>
            <person name="Gryganskyi A.P."/>
            <person name="Golan J."/>
            <person name="Dolatabadi S."/>
            <person name="Mondo S."/>
            <person name="Robb S."/>
            <person name="Idnurm A."/>
            <person name="Muszewska A."/>
            <person name="Steczkiewicz K."/>
            <person name="Masonjones S."/>
            <person name="Liao H.L."/>
            <person name="Gajdeczka M.T."/>
            <person name="Anike F."/>
            <person name="Vuek A."/>
            <person name="Anishchenko I.M."/>
            <person name="Voigt K."/>
            <person name="de Hoog G.S."/>
            <person name="Smith M.E."/>
            <person name="Heitman J."/>
            <person name="Vilgalys R."/>
            <person name="Stajich J.E."/>
        </authorList>
    </citation>
    <scope>NUCLEOTIDE SEQUENCE [LARGE SCALE GENOMIC DNA]</scope>
    <source>
        <strain evidence="1 2">LSU 92-RS-03</strain>
    </source>
</reference>
<gene>
    <name evidence="1" type="ORF">CU098_006055</name>
</gene>